<dbReference type="RefSeq" id="WP_212536458.1">
    <property type="nucleotide sequence ID" value="NZ_JAGTUU010000004.1"/>
</dbReference>
<dbReference type="InterPro" id="IPR042150">
    <property type="entry name" value="MmRce1-like"/>
</dbReference>
<feature type="transmembrane region" description="Helical" evidence="1">
    <location>
        <begin position="142"/>
        <end position="165"/>
    </location>
</feature>
<feature type="transmembrane region" description="Helical" evidence="1">
    <location>
        <begin position="76"/>
        <end position="101"/>
    </location>
</feature>
<keyword evidence="3" id="KW-0482">Metalloprotease</keyword>
<dbReference type="GO" id="GO:0080120">
    <property type="term" value="P:CAAX-box protein maturation"/>
    <property type="evidence" value="ECO:0007669"/>
    <property type="project" value="UniProtKB-ARBA"/>
</dbReference>
<keyword evidence="3" id="KW-0378">Hydrolase</keyword>
<name>A0A8J7WDL6_9RHOB</name>
<sequence>MGDPLDDMRRLGRFCLLAFGVSWLCWGGAVLAPGAAPVLKGLGGFGPAVAALVLVRRRPAERRALLRRLVQWRIPLRVYLLALVLPVAGIVLALVLTRALTGAGAILPQHMPPWVPLLVFGYVLVFSVAGEELGWRGLALPLLLARLGPVAASLSLGVVWAAWHAPLFLLPGDFHGAIPPLLFGAQVVASSLVYTHLHRTAGGSLIPAHLFHAVFNSAVGLFPLLPQVRGGDVTALAVAVGLLCLLAFWLALVMRRRAA</sequence>
<keyword evidence="1" id="KW-0472">Membrane</keyword>
<feature type="domain" description="CAAX prenyl protease 2/Lysostaphin resistance protein A-like" evidence="2">
    <location>
        <begin position="114"/>
        <end position="217"/>
    </location>
</feature>
<dbReference type="AlphaFoldDB" id="A0A8J7WDL6"/>
<feature type="transmembrane region" description="Helical" evidence="1">
    <location>
        <begin position="38"/>
        <end position="55"/>
    </location>
</feature>
<feature type="transmembrane region" description="Helical" evidence="1">
    <location>
        <begin position="209"/>
        <end position="228"/>
    </location>
</feature>
<dbReference type="EMBL" id="JAGTUU010000004">
    <property type="protein sequence ID" value="MBS0124484.1"/>
    <property type="molecule type" value="Genomic_DNA"/>
</dbReference>
<feature type="transmembrane region" description="Helical" evidence="1">
    <location>
        <begin position="234"/>
        <end position="254"/>
    </location>
</feature>
<keyword evidence="1" id="KW-1133">Transmembrane helix</keyword>
<evidence type="ECO:0000256" key="1">
    <source>
        <dbReference type="SAM" id="Phobius"/>
    </source>
</evidence>
<comment type="caution">
    <text evidence="3">The sequence shown here is derived from an EMBL/GenBank/DDBJ whole genome shotgun (WGS) entry which is preliminary data.</text>
</comment>
<keyword evidence="3" id="KW-0645">Protease</keyword>
<gene>
    <name evidence="3" type="ORF">KB874_10085</name>
</gene>
<feature type="transmembrane region" description="Helical" evidence="1">
    <location>
        <begin position="12"/>
        <end position="32"/>
    </location>
</feature>
<evidence type="ECO:0000259" key="2">
    <source>
        <dbReference type="Pfam" id="PF02517"/>
    </source>
</evidence>
<keyword evidence="4" id="KW-1185">Reference proteome</keyword>
<dbReference type="EC" id="3.4.24.-" evidence="3"/>
<dbReference type="PANTHER" id="PTHR35797:SF1">
    <property type="entry name" value="PROTEASE"/>
    <property type="match status" value="1"/>
</dbReference>
<organism evidence="3 4">
    <name type="scientific">Thetidibacter halocola</name>
    <dbReference type="NCBI Taxonomy" id="2827239"/>
    <lineage>
        <taxon>Bacteria</taxon>
        <taxon>Pseudomonadati</taxon>
        <taxon>Pseudomonadota</taxon>
        <taxon>Alphaproteobacteria</taxon>
        <taxon>Rhodobacterales</taxon>
        <taxon>Roseobacteraceae</taxon>
        <taxon>Thetidibacter</taxon>
    </lineage>
</organism>
<dbReference type="GO" id="GO:0004175">
    <property type="term" value="F:endopeptidase activity"/>
    <property type="evidence" value="ECO:0007669"/>
    <property type="project" value="UniProtKB-ARBA"/>
</dbReference>
<dbReference type="GO" id="GO:0008237">
    <property type="term" value="F:metallopeptidase activity"/>
    <property type="evidence" value="ECO:0007669"/>
    <property type="project" value="UniProtKB-KW"/>
</dbReference>
<dbReference type="Proteomes" id="UP000681356">
    <property type="component" value="Unassembled WGS sequence"/>
</dbReference>
<keyword evidence="1" id="KW-0812">Transmembrane</keyword>
<evidence type="ECO:0000313" key="3">
    <source>
        <dbReference type="EMBL" id="MBS0124484.1"/>
    </source>
</evidence>
<dbReference type="InterPro" id="IPR003675">
    <property type="entry name" value="Rce1/LyrA-like_dom"/>
</dbReference>
<accession>A0A8J7WDL6</accession>
<feature type="transmembrane region" description="Helical" evidence="1">
    <location>
        <begin position="113"/>
        <end position="130"/>
    </location>
</feature>
<proteinExistence type="predicted"/>
<dbReference type="Pfam" id="PF02517">
    <property type="entry name" value="Rce1-like"/>
    <property type="match status" value="1"/>
</dbReference>
<evidence type="ECO:0000313" key="4">
    <source>
        <dbReference type="Proteomes" id="UP000681356"/>
    </source>
</evidence>
<protein>
    <submittedName>
        <fullName evidence="3">CPBP family intramembrane metalloprotease</fullName>
        <ecNumber evidence="3">3.4.24.-</ecNumber>
    </submittedName>
</protein>
<dbReference type="PANTHER" id="PTHR35797">
    <property type="entry name" value="PROTEASE-RELATED"/>
    <property type="match status" value="1"/>
</dbReference>
<reference evidence="3" key="1">
    <citation type="submission" date="2021-04" db="EMBL/GenBank/DDBJ databases">
        <authorList>
            <person name="Yoon J."/>
        </authorList>
    </citation>
    <scope>NUCLEOTIDE SEQUENCE</scope>
    <source>
        <strain evidence="3">KMU-90</strain>
    </source>
</reference>
<feature type="transmembrane region" description="Helical" evidence="1">
    <location>
        <begin position="177"/>
        <end position="197"/>
    </location>
</feature>